<dbReference type="RefSeq" id="WP_067208127.1">
    <property type="nucleotide sequence ID" value="NZ_FLOC01000007.1"/>
</dbReference>
<keyword evidence="1" id="KW-0812">Transmembrane</keyword>
<protein>
    <submittedName>
        <fullName evidence="2">Uncharacterized protein</fullName>
    </submittedName>
</protein>
<evidence type="ECO:0000256" key="1">
    <source>
        <dbReference type="SAM" id="Phobius"/>
    </source>
</evidence>
<evidence type="ECO:0000313" key="2">
    <source>
        <dbReference type="EMBL" id="SBS29643.1"/>
    </source>
</evidence>
<keyword evidence="1" id="KW-0472">Membrane</keyword>
<dbReference type="EMBL" id="FLOC01000007">
    <property type="protein sequence ID" value="SBS29643.1"/>
    <property type="molecule type" value="Genomic_DNA"/>
</dbReference>
<gene>
    <name evidence="2" type="ORF">MAQ5080_01459</name>
</gene>
<dbReference type="AlphaFoldDB" id="A0A1A8TA05"/>
<dbReference type="OrthoDB" id="6106929at2"/>
<dbReference type="Proteomes" id="UP000092627">
    <property type="component" value="Unassembled WGS sequence"/>
</dbReference>
<reference evidence="2 3" key="1">
    <citation type="submission" date="2016-06" db="EMBL/GenBank/DDBJ databases">
        <authorList>
            <person name="Kjaerup R.B."/>
            <person name="Dalgaard T.S."/>
            <person name="Juul-Madsen H.R."/>
        </authorList>
    </citation>
    <scope>NUCLEOTIDE SEQUENCE [LARGE SCALE GENOMIC DNA]</scope>
    <source>
        <strain evidence="2 3">CECT 5080</strain>
    </source>
</reference>
<organism evidence="2 3">
    <name type="scientific">Marinomonas aquimarina</name>
    <dbReference type="NCBI Taxonomy" id="295068"/>
    <lineage>
        <taxon>Bacteria</taxon>
        <taxon>Pseudomonadati</taxon>
        <taxon>Pseudomonadota</taxon>
        <taxon>Gammaproteobacteria</taxon>
        <taxon>Oceanospirillales</taxon>
        <taxon>Oceanospirillaceae</taxon>
        <taxon>Marinomonas</taxon>
    </lineage>
</organism>
<keyword evidence="1" id="KW-1133">Transmembrane helix</keyword>
<feature type="transmembrane region" description="Helical" evidence="1">
    <location>
        <begin position="65"/>
        <end position="86"/>
    </location>
</feature>
<evidence type="ECO:0000313" key="3">
    <source>
        <dbReference type="Proteomes" id="UP000092627"/>
    </source>
</evidence>
<accession>A0A1A8TA05</accession>
<sequence>MPTYTVLKRDDLVRAEQDSDAIQQWTLCGYEKMGQFDAQDADQAIAQFRAGYHETKPSKPLGLRWMIWVFGSFAIVWFLFVLFYMLPSAFQD</sequence>
<name>A0A1A8TA05_9GAMM</name>
<keyword evidence="3" id="KW-1185">Reference proteome</keyword>
<proteinExistence type="predicted"/>
<dbReference type="STRING" id="295068.MAQ5080_01459"/>